<protein>
    <submittedName>
        <fullName evidence="2">Uncharacterized protein</fullName>
    </submittedName>
</protein>
<name>A0A9P6NH62_9BASI</name>
<accession>A0A9P6NH62</accession>
<reference evidence="2" key="1">
    <citation type="submission" date="2013-11" db="EMBL/GenBank/DDBJ databases">
        <title>Genome sequence of the fusiform rust pathogen reveals effectors for host alternation and coevolution with pine.</title>
        <authorList>
            <consortium name="DOE Joint Genome Institute"/>
            <person name="Smith K."/>
            <person name="Pendleton A."/>
            <person name="Kubisiak T."/>
            <person name="Anderson C."/>
            <person name="Salamov A."/>
            <person name="Aerts A."/>
            <person name="Riley R."/>
            <person name="Clum A."/>
            <person name="Lindquist E."/>
            <person name="Ence D."/>
            <person name="Campbell M."/>
            <person name="Kronenberg Z."/>
            <person name="Feau N."/>
            <person name="Dhillon B."/>
            <person name="Hamelin R."/>
            <person name="Burleigh J."/>
            <person name="Smith J."/>
            <person name="Yandell M."/>
            <person name="Nelson C."/>
            <person name="Grigoriev I."/>
            <person name="Davis J."/>
        </authorList>
    </citation>
    <scope>NUCLEOTIDE SEQUENCE</scope>
    <source>
        <strain evidence="2">G11</strain>
    </source>
</reference>
<keyword evidence="1" id="KW-1133">Transmembrane helix</keyword>
<organism evidence="2 3">
    <name type="scientific">Cronartium quercuum f. sp. fusiforme G11</name>
    <dbReference type="NCBI Taxonomy" id="708437"/>
    <lineage>
        <taxon>Eukaryota</taxon>
        <taxon>Fungi</taxon>
        <taxon>Dikarya</taxon>
        <taxon>Basidiomycota</taxon>
        <taxon>Pucciniomycotina</taxon>
        <taxon>Pucciniomycetes</taxon>
        <taxon>Pucciniales</taxon>
        <taxon>Coleosporiaceae</taxon>
        <taxon>Cronartium</taxon>
    </lineage>
</organism>
<keyword evidence="1" id="KW-0472">Membrane</keyword>
<dbReference type="Proteomes" id="UP000886653">
    <property type="component" value="Unassembled WGS sequence"/>
</dbReference>
<gene>
    <name evidence="2" type="ORF">CROQUDRAFT_92029</name>
</gene>
<keyword evidence="1" id="KW-0812">Transmembrane</keyword>
<dbReference type="AlphaFoldDB" id="A0A9P6NH62"/>
<proteinExistence type="predicted"/>
<evidence type="ECO:0000313" key="3">
    <source>
        <dbReference type="Proteomes" id="UP000886653"/>
    </source>
</evidence>
<sequence length="57" mass="6287">MVSQNLLRQAVALVVAGVAMSLRFSHGRTKPLRHRLWCRKLLLPSISSPVHHGGVFG</sequence>
<keyword evidence="3" id="KW-1185">Reference proteome</keyword>
<evidence type="ECO:0000313" key="2">
    <source>
        <dbReference type="EMBL" id="KAG0146891.1"/>
    </source>
</evidence>
<dbReference type="EMBL" id="MU167254">
    <property type="protein sequence ID" value="KAG0146891.1"/>
    <property type="molecule type" value="Genomic_DNA"/>
</dbReference>
<feature type="transmembrane region" description="Helical" evidence="1">
    <location>
        <begin position="6"/>
        <end position="25"/>
    </location>
</feature>
<evidence type="ECO:0000256" key="1">
    <source>
        <dbReference type="SAM" id="Phobius"/>
    </source>
</evidence>
<comment type="caution">
    <text evidence="2">The sequence shown here is derived from an EMBL/GenBank/DDBJ whole genome shotgun (WGS) entry which is preliminary data.</text>
</comment>